<dbReference type="KEGG" id="mtun:MTUNDRAET4_0083.2"/>
<dbReference type="RefSeq" id="WP_134493328.1">
    <property type="nucleotide sequence ID" value="NZ_CP139087.1"/>
</dbReference>
<feature type="compositionally biased region" description="Low complexity" evidence="1">
    <location>
        <begin position="121"/>
        <end position="138"/>
    </location>
</feature>
<dbReference type="EMBL" id="LR536452">
    <property type="protein sequence ID" value="VFU17528.1"/>
    <property type="molecule type" value="Genomic_DNA"/>
</dbReference>
<organism evidence="2 3">
    <name type="scientific">Methylocella tundrae</name>
    <dbReference type="NCBI Taxonomy" id="227605"/>
    <lineage>
        <taxon>Bacteria</taxon>
        <taxon>Pseudomonadati</taxon>
        <taxon>Pseudomonadota</taxon>
        <taxon>Alphaproteobacteria</taxon>
        <taxon>Hyphomicrobiales</taxon>
        <taxon>Beijerinckiaceae</taxon>
        <taxon>Methylocella</taxon>
    </lineage>
</organism>
<evidence type="ECO:0000313" key="2">
    <source>
        <dbReference type="EMBL" id="VFU17528.1"/>
    </source>
</evidence>
<accession>A0A4U8Z7P7</accession>
<dbReference type="AlphaFoldDB" id="A0A4U8Z7P7"/>
<reference evidence="2 3" key="1">
    <citation type="submission" date="2019-03" db="EMBL/GenBank/DDBJ databases">
        <authorList>
            <person name="Kox A.R. M."/>
        </authorList>
    </citation>
    <scope>NUCLEOTIDE SEQUENCE [LARGE SCALE GENOMIC DNA]</scope>
    <source>
        <strain evidence="2">MTUNDRAET4 annotated genome</strain>
        <plasmid evidence="3">3</plasmid>
    </source>
</reference>
<dbReference type="OrthoDB" id="7220132at2"/>
<dbReference type="Proteomes" id="UP000294360">
    <property type="component" value="Plasmid 3"/>
</dbReference>
<gene>
    <name evidence="2" type="ORF">MTUNDRAET4_0083</name>
</gene>
<name>A0A4U8Z7P7_METTU</name>
<proteinExistence type="predicted"/>
<feature type="region of interest" description="Disordered" evidence="1">
    <location>
        <begin position="121"/>
        <end position="151"/>
    </location>
</feature>
<protein>
    <submittedName>
        <fullName evidence="2">Uncharacterized protein</fullName>
    </submittedName>
</protein>
<keyword evidence="2" id="KW-0614">Plasmid</keyword>
<evidence type="ECO:0000313" key="3">
    <source>
        <dbReference type="Proteomes" id="UP000294360"/>
    </source>
</evidence>
<geneLocation type="plasmid" evidence="2 3">
    <name>3</name>
</geneLocation>
<sequence>MIRQYHAHTRRQGGHNPYGVGVISIGSIYYLQDDYYWRDRFRGSPTCRNPWIVEAFLNGTLGASRRNPTSGKWESCFISGRSDMAIVRSLRDGRRATVAVRVLILHDDNALWAEPTTYPSLPSPRARACPPAASAAPHPSAPPAAPVCEAA</sequence>
<evidence type="ECO:0000256" key="1">
    <source>
        <dbReference type="SAM" id="MobiDB-lite"/>
    </source>
</evidence>